<dbReference type="Proteomes" id="UP000265618">
    <property type="component" value="Unassembled WGS sequence"/>
</dbReference>
<protein>
    <recommendedName>
        <fullName evidence="1">CFA20 domain-containing protein</fullName>
    </recommendedName>
</protein>
<sequence length="129" mass="14309">MFRGKYQNGSHIMLLEAKGPDSLGKWAQRKVGTPSIEKAFDKTVRTYVCNVNGGVGTKMTLPKKGSLALRQPMLTFQLLIPRGKAFSFDLAILDTQKARRRIHFSSAFRVVKRSPLAAHLPLHIVSGTC</sequence>
<accession>A0A9K3D3L2</accession>
<evidence type="ECO:0000313" key="3">
    <source>
        <dbReference type="Proteomes" id="UP000265618"/>
    </source>
</evidence>
<organism evidence="2 3">
    <name type="scientific">Kipferlia bialata</name>
    <dbReference type="NCBI Taxonomy" id="797122"/>
    <lineage>
        <taxon>Eukaryota</taxon>
        <taxon>Metamonada</taxon>
        <taxon>Carpediemonas-like organisms</taxon>
        <taxon>Kipferlia</taxon>
    </lineage>
</organism>
<dbReference type="InterPro" id="IPR040441">
    <property type="entry name" value="CFA20/CFAP20DC"/>
</dbReference>
<dbReference type="EMBL" id="BDIP01002903">
    <property type="protein sequence ID" value="GIQ86995.1"/>
    <property type="molecule type" value="Genomic_DNA"/>
</dbReference>
<comment type="caution">
    <text evidence="2">The sequence shown here is derived from an EMBL/GenBank/DDBJ whole genome shotgun (WGS) entry which is preliminary data.</text>
</comment>
<feature type="domain" description="CFA20" evidence="1">
    <location>
        <begin position="1"/>
        <end position="126"/>
    </location>
</feature>
<name>A0A9K3D3L2_9EUKA</name>
<keyword evidence="3" id="KW-1185">Reference proteome</keyword>
<dbReference type="PANTHER" id="PTHR12458">
    <property type="entry name" value="ORF PROTEIN"/>
    <property type="match status" value="1"/>
</dbReference>
<evidence type="ECO:0000313" key="2">
    <source>
        <dbReference type="EMBL" id="GIQ86995.1"/>
    </source>
</evidence>
<dbReference type="OrthoDB" id="10261083at2759"/>
<gene>
    <name evidence="2" type="ORF">KIPB_008947</name>
</gene>
<reference evidence="2 3" key="1">
    <citation type="journal article" date="2018" name="PLoS ONE">
        <title>The draft genome of Kipferlia bialata reveals reductive genome evolution in fornicate parasites.</title>
        <authorList>
            <person name="Tanifuji G."/>
            <person name="Takabayashi S."/>
            <person name="Kume K."/>
            <person name="Takagi M."/>
            <person name="Nakayama T."/>
            <person name="Kamikawa R."/>
            <person name="Inagaki Y."/>
            <person name="Hashimoto T."/>
        </authorList>
    </citation>
    <scope>NUCLEOTIDE SEQUENCE [LARGE SCALE GENOMIC DNA]</scope>
    <source>
        <strain evidence="2">NY0173</strain>
    </source>
</reference>
<dbReference type="AlphaFoldDB" id="A0A9K3D3L2"/>
<proteinExistence type="predicted"/>
<dbReference type="InterPro" id="IPR007714">
    <property type="entry name" value="CFA20_dom"/>
</dbReference>
<dbReference type="Pfam" id="PF05018">
    <property type="entry name" value="CFA20_dom"/>
    <property type="match status" value="1"/>
</dbReference>
<evidence type="ECO:0000259" key="1">
    <source>
        <dbReference type="Pfam" id="PF05018"/>
    </source>
</evidence>